<keyword evidence="3" id="KW-1185">Reference proteome</keyword>
<protein>
    <submittedName>
        <fullName evidence="2">Uncharacterized protein</fullName>
    </submittedName>
</protein>
<dbReference type="HOGENOM" id="CLU_2933523_0_0_11"/>
<dbReference type="KEGG" id="cef:CE0334"/>
<dbReference type="AlphaFoldDB" id="Q8FSP8"/>
<feature type="region of interest" description="Disordered" evidence="1">
    <location>
        <begin position="41"/>
        <end position="60"/>
    </location>
</feature>
<dbReference type="EMBL" id="BA000035">
    <property type="protein sequence ID" value="BAC17144.1"/>
    <property type="molecule type" value="Genomic_DNA"/>
</dbReference>
<evidence type="ECO:0000313" key="2">
    <source>
        <dbReference type="EMBL" id="BAC17144.1"/>
    </source>
</evidence>
<accession>Q8FSP8</accession>
<proteinExistence type="predicted"/>
<dbReference type="Proteomes" id="UP000001409">
    <property type="component" value="Chromosome"/>
</dbReference>
<evidence type="ECO:0000256" key="1">
    <source>
        <dbReference type="SAM" id="MobiDB-lite"/>
    </source>
</evidence>
<organism evidence="2 3">
    <name type="scientific">Corynebacterium efficiens (strain DSM 44549 / YS-314 / AJ 12310 / JCM 11189 / NBRC 100395)</name>
    <dbReference type="NCBI Taxonomy" id="196164"/>
    <lineage>
        <taxon>Bacteria</taxon>
        <taxon>Bacillati</taxon>
        <taxon>Actinomycetota</taxon>
        <taxon>Actinomycetes</taxon>
        <taxon>Mycobacteriales</taxon>
        <taxon>Corynebacteriaceae</taxon>
        <taxon>Corynebacterium</taxon>
    </lineage>
</organism>
<name>Q8FSP8_COREF</name>
<sequence length="60" mass="6607">MWRGRFSGTWWVEVDDFDTWAGQRGGCVEKIETEWAVGLKKSTHPGLPAQGVSKKSKGAG</sequence>
<evidence type="ECO:0000313" key="3">
    <source>
        <dbReference type="Proteomes" id="UP000001409"/>
    </source>
</evidence>
<reference evidence="2 3" key="1">
    <citation type="journal article" date="2003" name="Genome Res.">
        <title>Comparative complete genome sequence analysis of the amino acid replacements responsible for the thermostability of Corynebacterium efficiens.</title>
        <authorList>
            <person name="Nishio Y."/>
            <person name="Nakamura Y."/>
            <person name="Kawarabayasi Y."/>
            <person name="Usuda Y."/>
            <person name="Kimura E."/>
            <person name="Sugimoto S."/>
            <person name="Matsui K."/>
            <person name="Yamagishi A."/>
            <person name="Kikuchi H."/>
            <person name="Ikeo K."/>
            <person name="Gojobori T."/>
        </authorList>
    </citation>
    <scope>NUCLEOTIDE SEQUENCE [LARGE SCALE GENOMIC DNA]</scope>
    <source>
        <strain evidence="3">DSM 44549 / YS-314 / AJ 12310 / JCM 11189 / NBRC 100395</strain>
    </source>
</reference>